<comment type="caution">
    <text evidence="1">The sequence shown here is derived from an EMBL/GenBank/DDBJ whole genome shotgun (WGS) entry which is preliminary data.</text>
</comment>
<dbReference type="Proteomes" id="UP001055072">
    <property type="component" value="Unassembled WGS sequence"/>
</dbReference>
<protein>
    <submittedName>
        <fullName evidence="1">Glycoside hydrolase</fullName>
    </submittedName>
</protein>
<proteinExistence type="predicted"/>
<dbReference type="EMBL" id="MU274900">
    <property type="protein sequence ID" value="KAI0094365.1"/>
    <property type="molecule type" value="Genomic_DNA"/>
</dbReference>
<gene>
    <name evidence="1" type="ORF">BDY19DRAFT_879172</name>
</gene>
<keyword evidence="2" id="KW-1185">Reference proteome</keyword>
<organism evidence="1 2">
    <name type="scientific">Irpex rosettiformis</name>
    <dbReference type="NCBI Taxonomy" id="378272"/>
    <lineage>
        <taxon>Eukaryota</taxon>
        <taxon>Fungi</taxon>
        <taxon>Dikarya</taxon>
        <taxon>Basidiomycota</taxon>
        <taxon>Agaricomycotina</taxon>
        <taxon>Agaricomycetes</taxon>
        <taxon>Polyporales</taxon>
        <taxon>Irpicaceae</taxon>
        <taxon>Irpex</taxon>
    </lineage>
</organism>
<keyword evidence="1" id="KW-0378">Hydrolase</keyword>
<evidence type="ECO:0000313" key="1">
    <source>
        <dbReference type="EMBL" id="KAI0094365.1"/>
    </source>
</evidence>
<evidence type="ECO:0000313" key="2">
    <source>
        <dbReference type="Proteomes" id="UP001055072"/>
    </source>
</evidence>
<sequence length="729" mass="79759">MITLTLRSVLSLFAAKSVLDSAPDISSPPNFVPAVHSFRATGNNAFYVPSNLHVIVDTGNASSTQDDGLTLIPPSLHDFAQTFASDLQELFPRTSAAVSLGSETTLNRLSDYVFLTLGQNSNHTLADGSSTTEGYELQVTARGVKVNASGPKGAFWGTRTLLQGLVLTNGQFPASVINDQPDWRTRGLMLDVGRHWYPIDFLKEVCAYASWFKMSEFHVHLSDNVNPRGHPDAYARFRLWTDNPAFAGLVPFKNETYSRTEFDDLQQTCAKRGITIIPEIESPGHALVITQWKPELALSTDITLLNITYPETIPTVKSIWKGIIPPMVSQQYVSIGADEYDSDLADDYNLFVNTMSDFIAQESSKTIRIWGTNEPSNKTSVDKNIIQQHWDFGQDDPFSLIRSGWEVINSEDSFQYIVTKDPPTSAFPPQLNQTRLWDGANVGTGGIWDPHVFDRGNASNNPVLSDPRVAGAIMAVWNDHGPNATTPLEAFYCFKEGLPVVLSANWQAASRPGHLTHEQFLAAYPKLEANAPGQNLDRRIASKSQLVARYNPSSRAVSGAVKDTSGNGYDAQPRDGVLHTPLSSKGHNYTILLSLRSPELPVTGSLLSGPDTSFGLAASSNGNGTTLAFTSYNIVYPLFNFSLPATSSTSPELEIILLGTENSTSAYVDRRYAGDFVIALDGTTVFQPMAFVAPVQQITVRNANSTGMQLNEFAVWDGLQNVSEISRMQ</sequence>
<reference evidence="1" key="1">
    <citation type="journal article" date="2021" name="Environ. Microbiol.">
        <title>Gene family expansions and transcriptome signatures uncover fungal adaptations to wood decay.</title>
        <authorList>
            <person name="Hage H."/>
            <person name="Miyauchi S."/>
            <person name="Viragh M."/>
            <person name="Drula E."/>
            <person name="Min B."/>
            <person name="Chaduli D."/>
            <person name="Navarro D."/>
            <person name="Favel A."/>
            <person name="Norest M."/>
            <person name="Lesage-Meessen L."/>
            <person name="Balint B."/>
            <person name="Merenyi Z."/>
            <person name="de Eugenio L."/>
            <person name="Morin E."/>
            <person name="Martinez A.T."/>
            <person name="Baldrian P."/>
            <person name="Stursova M."/>
            <person name="Martinez M.J."/>
            <person name="Novotny C."/>
            <person name="Magnuson J.K."/>
            <person name="Spatafora J.W."/>
            <person name="Maurice S."/>
            <person name="Pangilinan J."/>
            <person name="Andreopoulos W."/>
            <person name="LaButti K."/>
            <person name="Hundley H."/>
            <person name="Na H."/>
            <person name="Kuo A."/>
            <person name="Barry K."/>
            <person name="Lipzen A."/>
            <person name="Henrissat B."/>
            <person name="Riley R."/>
            <person name="Ahrendt S."/>
            <person name="Nagy L.G."/>
            <person name="Grigoriev I.V."/>
            <person name="Martin F."/>
            <person name="Rosso M.N."/>
        </authorList>
    </citation>
    <scope>NUCLEOTIDE SEQUENCE</scope>
    <source>
        <strain evidence="1">CBS 384.51</strain>
    </source>
</reference>
<name>A0ACB8UJR6_9APHY</name>
<accession>A0ACB8UJR6</accession>